<keyword evidence="11" id="KW-1185">Reference proteome</keyword>
<dbReference type="InterPro" id="IPR013766">
    <property type="entry name" value="Thioredoxin_domain"/>
</dbReference>
<feature type="domain" description="Thioredoxin" evidence="9">
    <location>
        <begin position="24"/>
        <end position="166"/>
    </location>
</feature>
<feature type="compositionally biased region" description="Acidic residues" evidence="8">
    <location>
        <begin position="28"/>
        <end position="43"/>
    </location>
</feature>
<keyword evidence="4" id="KW-0813">Transport</keyword>
<dbReference type="Pfam" id="PF13462">
    <property type="entry name" value="Thioredoxin_4"/>
    <property type="match status" value="1"/>
</dbReference>
<dbReference type="PANTHER" id="PTHR13887:SF14">
    <property type="entry name" value="DISULFIDE BOND FORMATION PROTEIN D"/>
    <property type="match status" value="1"/>
</dbReference>
<dbReference type="STRING" id="1227454.C446_11187"/>
<name>M0LXL4_9EURY</name>
<evidence type="ECO:0000259" key="9">
    <source>
        <dbReference type="PROSITE" id="PS51352"/>
    </source>
</evidence>
<keyword evidence="5" id="KW-0560">Oxidoreductase</keyword>
<keyword evidence="6" id="KW-1015">Disulfide bond</keyword>
<feature type="region of interest" description="Disordered" evidence="8">
    <location>
        <begin position="20"/>
        <end position="52"/>
    </location>
</feature>
<accession>M0LXL4</accession>
<organism evidence="10 11">
    <name type="scientific">Halobiforma nitratireducens JCM 10879</name>
    <dbReference type="NCBI Taxonomy" id="1227454"/>
    <lineage>
        <taxon>Archaea</taxon>
        <taxon>Methanobacteriati</taxon>
        <taxon>Methanobacteriota</taxon>
        <taxon>Stenosarchaea group</taxon>
        <taxon>Halobacteria</taxon>
        <taxon>Halobacteriales</taxon>
        <taxon>Natrialbaceae</taxon>
        <taxon>Halobiforma</taxon>
    </lineage>
</organism>
<dbReference type="PROSITE" id="PS51257">
    <property type="entry name" value="PROKAR_LIPOPROTEIN"/>
    <property type="match status" value="1"/>
</dbReference>
<evidence type="ECO:0000256" key="7">
    <source>
        <dbReference type="ARBA" id="ARBA00023284"/>
    </source>
</evidence>
<dbReference type="Proteomes" id="UP000011607">
    <property type="component" value="Unassembled WGS sequence"/>
</dbReference>
<comment type="caution">
    <text evidence="10">The sequence shown here is derived from an EMBL/GenBank/DDBJ whole genome shotgun (WGS) entry which is preliminary data.</text>
</comment>
<evidence type="ECO:0000256" key="1">
    <source>
        <dbReference type="ARBA" id="ARBA00005791"/>
    </source>
</evidence>
<dbReference type="PROSITE" id="PS51318">
    <property type="entry name" value="TAT"/>
    <property type="match status" value="1"/>
</dbReference>
<evidence type="ECO:0000256" key="8">
    <source>
        <dbReference type="SAM" id="MobiDB-lite"/>
    </source>
</evidence>
<evidence type="ECO:0000256" key="3">
    <source>
        <dbReference type="ARBA" id="ARBA00022729"/>
    </source>
</evidence>
<dbReference type="PANTHER" id="PTHR13887">
    <property type="entry name" value="GLUTATHIONE S-TRANSFERASE KAPPA"/>
    <property type="match status" value="1"/>
</dbReference>
<keyword evidence="3" id="KW-0732">Signal</keyword>
<evidence type="ECO:0000313" key="11">
    <source>
        <dbReference type="Proteomes" id="UP000011607"/>
    </source>
</evidence>
<dbReference type="GO" id="GO:0016491">
    <property type="term" value="F:oxidoreductase activity"/>
    <property type="evidence" value="ECO:0007669"/>
    <property type="project" value="UniProtKB-KW"/>
</dbReference>
<gene>
    <name evidence="10" type="ORF">C446_11187</name>
</gene>
<dbReference type="InterPro" id="IPR012336">
    <property type="entry name" value="Thioredoxin-like_fold"/>
</dbReference>
<comment type="similarity">
    <text evidence="2">Belongs to the glutaredoxin family.</text>
</comment>
<evidence type="ECO:0000256" key="6">
    <source>
        <dbReference type="ARBA" id="ARBA00023157"/>
    </source>
</evidence>
<sequence length="222" mass="23989">MNQTRRAFLGTSAAVGSGAIAGCLGGDDPSEPSESPAEDDPEPPEPPVIGDPEADVTVVVYEDFACPACQAFKLNVFPALGEQYLEPGSVRYEHRDFPVIGSSWSWELPSAAREVFETEGDNAFWAFTSRVYEHQGSYSYEIVEDIADEVGADGADVREAAEEDRHRSAIEAQRSYGRANGISGTPTVVVDGDPVEFYDSETQTFSEMAFEETADAIDAALE</sequence>
<comment type="similarity">
    <text evidence="1">Belongs to the thioredoxin family. DsbA subfamily.</text>
</comment>
<evidence type="ECO:0000256" key="4">
    <source>
        <dbReference type="ARBA" id="ARBA00022982"/>
    </source>
</evidence>
<dbReference type="eggNOG" id="arCOG02868">
    <property type="taxonomic scope" value="Archaea"/>
</dbReference>
<evidence type="ECO:0000256" key="5">
    <source>
        <dbReference type="ARBA" id="ARBA00023002"/>
    </source>
</evidence>
<evidence type="ECO:0000313" key="10">
    <source>
        <dbReference type="EMBL" id="EMA36845.1"/>
    </source>
</evidence>
<dbReference type="InterPro" id="IPR006311">
    <property type="entry name" value="TAT_signal"/>
</dbReference>
<evidence type="ECO:0000256" key="2">
    <source>
        <dbReference type="ARBA" id="ARBA00007787"/>
    </source>
</evidence>
<keyword evidence="7" id="KW-0676">Redox-active center</keyword>
<dbReference type="Gene3D" id="3.40.30.10">
    <property type="entry name" value="Glutaredoxin"/>
    <property type="match status" value="1"/>
</dbReference>
<dbReference type="RefSeq" id="WP_006673144.1">
    <property type="nucleotide sequence ID" value="NZ_AOMA01000111.1"/>
</dbReference>
<dbReference type="AlphaFoldDB" id="M0LXL4"/>
<dbReference type="InterPro" id="IPR036249">
    <property type="entry name" value="Thioredoxin-like_sf"/>
</dbReference>
<dbReference type="PROSITE" id="PS51352">
    <property type="entry name" value="THIOREDOXIN_2"/>
    <property type="match status" value="1"/>
</dbReference>
<dbReference type="EMBL" id="AOMA01000111">
    <property type="protein sequence ID" value="EMA36845.1"/>
    <property type="molecule type" value="Genomic_DNA"/>
</dbReference>
<protein>
    <submittedName>
        <fullName evidence="10">Disulfide bond formation protein</fullName>
    </submittedName>
</protein>
<reference evidence="10 11" key="1">
    <citation type="journal article" date="2014" name="PLoS Genet.">
        <title>Phylogenetically driven sequencing of extremely halophilic archaea reveals strategies for static and dynamic osmo-response.</title>
        <authorList>
            <person name="Becker E.A."/>
            <person name="Seitzer P.M."/>
            <person name="Tritt A."/>
            <person name="Larsen D."/>
            <person name="Krusor M."/>
            <person name="Yao A.I."/>
            <person name="Wu D."/>
            <person name="Madern D."/>
            <person name="Eisen J.A."/>
            <person name="Darling A.E."/>
            <person name="Facciotti M.T."/>
        </authorList>
    </citation>
    <scope>NUCLEOTIDE SEQUENCE [LARGE SCALE GENOMIC DNA]</scope>
    <source>
        <strain evidence="10 11">JCM 10879</strain>
    </source>
</reference>
<keyword evidence="4" id="KW-0249">Electron transport</keyword>
<proteinExistence type="inferred from homology"/>
<dbReference type="OrthoDB" id="15256at2157"/>
<dbReference type="SUPFAM" id="SSF52833">
    <property type="entry name" value="Thioredoxin-like"/>
    <property type="match status" value="1"/>
</dbReference>